<name>A0A1I5WCS4_9PSEU</name>
<dbReference type="EMBL" id="FOWW01000005">
    <property type="protein sequence ID" value="SFQ17520.1"/>
    <property type="molecule type" value="Genomic_DNA"/>
</dbReference>
<evidence type="ECO:0000313" key="1">
    <source>
        <dbReference type="EMBL" id="SFQ17520.1"/>
    </source>
</evidence>
<dbReference type="Pfam" id="PF06224">
    <property type="entry name" value="AlkZ-like"/>
    <property type="match status" value="1"/>
</dbReference>
<sequence>MLEVDRQQVMAYRVATQGLLRTASDPAALRVFDLGVQDSTRDTALLALVARSRASASLVGDSRFTLAWTHRGAPHFHRSAELPGLAAALLPLDDADARARMAWRRRDVEQAGMPVTEAIRVTAGAIREVATAPMTKGAVSGAISPRLPEGLVRWCRPCGVTHVHEQLMRLSALPAGVGLVAGASPATLMPLDGVPGVPASPDLAGATRIVRHYLALHGPATAADTAGFVGTTGKVVERSLWPDDLVEVRVDGRRAFLPAEDADRLTSPPEPAAVRLLPPWDPLLQARDRAVLVPDRAHHKEVWKILGNPGALLAGGEIAGTWRAKVSGHRLALTVSPLWPLSPAVRAAVSEEAERVAAARGLGLGSVTWK</sequence>
<organism evidence="1 2">
    <name type="scientific">Amycolatopsis arida</name>
    <dbReference type="NCBI Taxonomy" id="587909"/>
    <lineage>
        <taxon>Bacteria</taxon>
        <taxon>Bacillati</taxon>
        <taxon>Actinomycetota</taxon>
        <taxon>Actinomycetes</taxon>
        <taxon>Pseudonocardiales</taxon>
        <taxon>Pseudonocardiaceae</taxon>
        <taxon>Amycolatopsis</taxon>
    </lineage>
</organism>
<dbReference type="InterPro" id="IPR009351">
    <property type="entry name" value="AlkZ-like"/>
</dbReference>
<protein>
    <submittedName>
        <fullName evidence="1">Winged helix DNA-binding domain-containing protein</fullName>
    </submittedName>
</protein>
<dbReference type="PANTHER" id="PTHR38479:SF2">
    <property type="entry name" value="WINGED HELIX DNA-BINDING DOMAIN-CONTAINING PROTEIN"/>
    <property type="match status" value="1"/>
</dbReference>
<dbReference type="RefSeq" id="WP_092530952.1">
    <property type="nucleotide sequence ID" value="NZ_FOWW01000005.1"/>
</dbReference>
<keyword evidence="2" id="KW-1185">Reference proteome</keyword>
<proteinExistence type="predicted"/>
<gene>
    <name evidence="1" type="ORF">SAMN05421810_10546</name>
</gene>
<accession>A0A1I5WCS4</accession>
<dbReference type="Proteomes" id="UP000198727">
    <property type="component" value="Unassembled WGS sequence"/>
</dbReference>
<dbReference type="PANTHER" id="PTHR38479">
    <property type="entry name" value="LMO0824 PROTEIN"/>
    <property type="match status" value="1"/>
</dbReference>
<dbReference type="AlphaFoldDB" id="A0A1I5WCS4"/>
<reference evidence="2" key="1">
    <citation type="submission" date="2016-10" db="EMBL/GenBank/DDBJ databases">
        <authorList>
            <person name="Varghese N."/>
            <person name="Submissions S."/>
        </authorList>
    </citation>
    <scope>NUCLEOTIDE SEQUENCE [LARGE SCALE GENOMIC DNA]</scope>
    <source>
        <strain evidence="2">CGMCC 4.5579</strain>
    </source>
</reference>
<dbReference type="OrthoDB" id="9148135at2"/>
<dbReference type="GO" id="GO:0003677">
    <property type="term" value="F:DNA binding"/>
    <property type="evidence" value="ECO:0007669"/>
    <property type="project" value="UniProtKB-KW"/>
</dbReference>
<evidence type="ECO:0000313" key="2">
    <source>
        <dbReference type="Proteomes" id="UP000198727"/>
    </source>
</evidence>
<dbReference type="STRING" id="587909.SAMN05421810_10546"/>
<keyword evidence="1" id="KW-0238">DNA-binding</keyword>